<dbReference type="STRING" id="180332.GCA_000797495_03781"/>
<dbReference type="SUPFAM" id="SSF46785">
    <property type="entry name" value="Winged helix' DNA-binding domain"/>
    <property type="match status" value="1"/>
</dbReference>
<gene>
    <name evidence="4" type="primary">mlc_6</name>
    <name evidence="4" type="ORF">DSM106044_04818</name>
</gene>
<protein>
    <submittedName>
        <fullName evidence="4">Making large colonies protein</fullName>
    </submittedName>
</protein>
<dbReference type="InterPro" id="IPR043129">
    <property type="entry name" value="ATPase_NBD"/>
</dbReference>
<dbReference type="Proteomes" id="UP000306509">
    <property type="component" value="Unassembled WGS sequence"/>
</dbReference>
<proteinExistence type="inferred from homology"/>
<dbReference type="RefSeq" id="WP_138003863.1">
    <property type="nucleotide sequence ID" value="NZ_QGQD01000097.1"/>
</dbReference>
<sequence length="394" mass="43359">MRKGVNHTDVKNTNRGIILQLIASGRDYSRAAIASKIHLSKMTVTNIVNELIEERYVCESQIEENTNIGRNPVQLDIAPDAPKVIGIYLSRDAVHCILTEITGKILYHQFTSLCEETANSLTQKIIKLIQDAASVTTDTILGIGVSSIGPLDAEKGVILKPTNFFHISDYSIKAILEDCFQMPVFVNNDMNASALAEKLFGMCMDTKNFVYLGISNGIGSGIISDGKLFQNKSGFVGEIGHMGIYYDGALCSCGRRGCLEAYINMPVILEKLRLASNNPALTCSDFVTVAKQESCHAVFQDMAEKLSYAIINACNMMDPQIIILGHEGYYLPDSYIEYIQQEVNAKILAASHKYISIRKSSFAMKTPIIGSACCLLNEFFAGNFFTSNHPKSSR</sequence>
<dbReference type="SUPFAM" id="SSF53067">
    <property type="entry name" value="Actin-like ATPase domain"/>
    <property type="match status" value="1"/>
</dbReference>
<keyword evidence="5" id="KW-1185">Reference proteome</keyword>
<dbReference type="Gene3D" id="1.10.10.10">
    <property type="entry name" value="Winged helix-like DNA-binding domain superfamily/Winged helix DNA-binding domain"/>
    <property type="match status" value="1"/>
</dbReference>
<keyword evidence="3" id="KW-0859">Xylose metabolism</keyword>
<dbReference type="Pfam" id="PF00480">
    <property type="entry name" value="ROK"/>
    <property type="match status" value="1"/>
</dbReference>
<dbReference type="CDD" id="cd24059">
    <property type="entry name" value="ASKHA_NBD_ROK_TM1224-like"/>
    <property type="match status" value="1"/>
</dbReference>
<dbReference type="InterPro" id="IPR036390">
    <property type="entry name" value="WH_DNA-bd_sf"/>
</dbReference>
<reference evidence="4 5" key="1">
    <citation type="journal article" date="2019" name="Anaerobe">
        <title>Detection of Robinsoniella peoriensis in multiple bone samples of a trauma patient.</title>
        <authorList>
            <person name="Schrottner P."/>
            <person name="Hartwich K."/>
            <person name="Bunk B."/>
            <person name="Schober I."/>
            <person name="Helbig S."/>
            <person name="Rudolph W.W."/>
            <person name="Gunzer F."/>
        </authorList>
    </citation>
    <scope>NUCLEOTIDE SEQUENCE [LARGE SCALE GENOMIC DNA]</scope>
    <source>
        <strain evidence="4 5">DSM 106044</strain>
    </source>
</reference>
<comment type="function">
    <text evidence="1">Transcriptional repressor of xylose-utilizing enzymes.</text>
</comment>
<dbReference type="PANTHER" id="PTHR18964:SF149">
    <property type="entry name" value="BIFUNCTIONAL UDP-N-ACETYLGLUCOSAMINE 2-EPIMERASE_N-ACETYLMANNOSAMINE KINASE"/>
    <property type="match status" value="1"/>
</dbReference>
<dbReference type="EMBL" id="QGQD01000097">
    <property type="protein sequence ID" value="TLC98302.1"/>
    <property type="molecule type" value="Genomic_DNA"/>
</dbReference>
<dbReference type="InterPro" id="IPR000600">
    <property type="entry name" value="ROK"/>
</dbReference>
<accession>A0A4U8Q309</accession>
<name>A0A4U8Q309_9FIRM</name>
<dbReference type="InterPro" id="IPR036388">
    <property type="entry name" value="WH-like_DNA-bd_sf"/>
</dbReference>
<dbReference type="PANTHER" id="PTHR18964">
    <property type="entry name" value="ROK (REPRESSOR, ORF, KINASE) FAMILY"/>
    <property type="match status" value="1"/>
</dbReference>
<evidence type="ECO:0000256" key="1">
    <source>
        <dbReference type="ARBA" id="ARBA00002486"/>
    </source>
</evidence>
<keyword evidence="3" id="KW-0119">Carbohydrate metabolism</keyword>
<organism evidence="4 5">
    <name type="scientific">Robinsoniella peoriensis</name>
    <dbReference type="NCBI Taxonomy" id="180332"/>
    <lineage>
        <taxon>Bacteria</taxon>
        <taxon>Bacillati</taxon>
        <taxon>Bacillota</taxon>
        <taxon>Clostridia</taxon>
        <taxon>Lachnospirales</taxon>
        <taxon>Lachnospiraceae</taxon>
        <taxon>Robinsoniella</taxon>
    </lineage>
</organism>
<evidence type="ECO:0000256" key="3">
    <source>
        <dbReference type="ARBA" id="ARBA00022629"/>
    </source>
</evidence>
<evidence type="ECO:0000256" key="2">
    <source>
        <dbReference type="ARBA" id="ARBA00006479"/>
    </source>
</evidence>
<dbReference type="GO" id="GO:0042732">
    <property type="term" value="P:D-xylose metabolic process"/>
    <property type="evidence" value="ECO:0007669"/>
    <property type="project" value="UniProtKB-KW"/>
</dbReference>
<evidence type="ECO:0000313" key="4">
    <source>
        <dbReference type="EMBL" id="TLC98302.1"/>
    </source>
</evidence>
<dbReference type="Gene3D" id="3.30.420.40">
    <property type="match status" value="2"/>
</dbReference>
<comment type="caution">
    <text evidence="4">The sequence shown here is derived from an EMBL/GenBank/DDBJ whole genome shotgun (WGS) entry which is preliminary data.</text>
</comment>
<dbReference type="AlphaFoldDB" id="A0A4U8Q309"/>
<evidence type="ECO:0000313" key="5">
    <source>
        <dbReference type="Proteomes" id="UP000306509"/>
    </source>
</evidence>
<comment type="similarity">
    <text evidence="2">Belongs to the ROK (NagC/XylR) family.</text>
</comment>